<dbReference type="EMBL" id="CP034337">
    <property type="protein sequence ID" value="AZL76512.1"/>
    <property type="molecule type" value="Genomic_DNA"/>
</dbReference>
<evidence type="ECO:0000259" key="1">
    <source>
        <dbReference type="Pfam" id="PF07157"/>
    </source>
</evidence>
<feature type="domain" description="DNA circulation N-terminal" evidence="1">
    <location>
        <begin position="8"/>
        <end position="92"/>
    </location>
</feature>
<reference evidence="2 3" key="1">
    <citation type="submission" date="2018-12" db="EMBL/GenBank/DDBJ databases">
        <authorList>
            <person name="Li S."/>
            <person name="Yang R."/>
            <person name="Chen G."/>
            <person name="Zou L."/>
            <person name="Zhang C."/>
            <person name="Chen Y."/>
            <person name="Liu Z."/>
            <person name="Li Y."/>
            <person name="Yan Y."/>
            <person name="Huang M."/>
            <person name="Chen T."/>
        </authorList>
    </citation>
    <scope>NUCLEOTIDE SEQUENCE [LARGE SCALE GENOMIC DNA]</scope>
    <source>
        <strain evidence="2 3">2014</strain>
    </source>
</reference>
<dbReference type="InterPro" id="IPR009826">
    <property type="entry name" value="DNA_circ_N"/>
</dbReference>
<name>A0ABN5TPU1_9PSED</name>
<protein>
    <submittedName>
        <fullName evidence="2">Hydroxyacid dehydrogenase</fullName>
    </submittedName>
</protein>
<evidence type="ECO:0000313" key="2">
    <source>
        <dbReference type="EMBL" id="AZL76512.1"/>
    </source>
</evidence>
<keyword evidence="3" id="KW-1185">Reference proteome</keyword>
<dbReference type="Pfam" id="PF07157">
    <property type="entry name" value="DNA_circ_N"/>
    <property type="match status" value="1"/>
</dbReference>
<sequence length="420" mass="45358">MTTWRDSLLPASFRGVAFEVDQASMPAGQRGQLHEFVQRDEPFFEQLGKRAQVHKLTAFIIGPDCFERRDKLLEALETPGAGELVHPWLGRMLVKAGPCDVSHERREGGMVRFELEMYPDQPRKYPSARPNTQQRAAKASEGLLDSALGRYGSAMERVDAARVNLNSLRSSVSGVFATVQQQFSPIASAVSGVTGFVQSIVNAPDSLRSMFSSYFGSIGGGLFSLFASDSSASSYRSSLSVANQQVEAVRAVDTLPPAGGADTSAAAQATADLVQDALLVQVGNIVADLPVAPPAEPPASVPPLDQQVQQPVERPEVPVADDVLALRDDLNDAIWQASLKADHAHYQALTDLRHALSDHLTAVAASGVRLVDVTPEQTLPALVLAYRRFGDATRQGEVVQRNRVRHPGFVPPRPLKLAKE</sequence>
<proteinExistence type="predicted"/>
<dbReference type="RefSeq" id="WP_125466224.1">
    <property type="nucleotide sequence ID" value="NZ_CP034337.1"/>
</dbReference>
<evidence type="ECO:0000313" key="3">
    <source>
        <dbReference type="Proteomes" id="UP000272622"/>
    </source>
</evidence>
<accession>A0ABN5TPU1</accession>
<dbReference type="Proteomes" id="UP000272622">
    <property type="component" value="Chromosome"/>
</dbReference>
<organism evidence="2 3">
    <name type="scientific">Pseudomonas oryziphila</name>
    <dbReference type="NCBI Taxonomy" id="2894079"/>
    <lineage>
        <taxon>Bacteria</taxon>
        <taxon>Pseudomonadati</taxon>
        <taxon>Pseudomonadota</taxon>
        <taxon>Gammaproteobacteria</taxon>
        <taxon>Pseudomonadales</taxon>
        <taxon>Pseudomonadaceae</taxon>
        <taxon>Pseudomonas</taxon>
    </lineage>
</organism>
<gene>
    <name evidence="2" type="ORF">EI693_16170</name>
</gene>